<evidence type="ECO:0000256" key="1">
    <source>
        <dbReference type="ARBA" id="ARBA00022553"/>
    </source>
</evidence>
<reference evidence="5" key="1">
    <citation type="journal article" date="2019" name="Int. J. Syst. Evol. Microbiol.">
        <title>The Global Catalogue of Microorganisms (GCM) 10K type strain sequencing project: providing services to taxonomists for standard genome sequencing and annotation.</title>
        <authorList>
            <consortium name="The Broad Institute Genomics Platform"/>
            <consortium name="The Broad Institute Genome Sequencing Center for Infectious Disease"/>
            <person name="Wu L."/>
            <person name="Ma J."/>
        </authorList>
    </citation>
    <scope>NUCLEOTIDE SEQUENCE [LARGE SCALE GENOMIC DNA]</scope>
    <source>
        <strain evidence="5">DFY41</strain>
    </source>
</reference>
<dbReference type="InterPro" id="IPR011006">
    <property type="entry name" value="CheY-like_superfamily"/>
</dbReference>
<evidence type="ECO:0000313" key="5">
    <source>
        <dbReference type="Proteomes" id="UP001596087"/>
    </source>
</evidence>
<keyword evidence="1 2" id="KW-0597">Phosphoprotein</keyword>
<dbReference type="PANTHER" id="PTHR44591:SF18">
    <property type="entry name" value="REGULATORY PROTEIN"/>
    <property type="match status" value="1"/>
</dbReference>
<organism evidence="4 5">
    <name type="scientific">Nocardioides taihuensis</name>
    <dbReference type="NCBI Taxonomy" id="1835606"/>
    <lineage>
        <taxon>Bacteria</taxon>
        <taxon>Bacillati</taxon>
        <taxon>Actinomycetota</taxon>
        <taxon>Actinomycetes</taxon>
        <taxon>Propionibacteriales</taxon>
        <taxon>Nocardioidaceae</taxon>
        <taxon>Nocardioides</taxon>
    </lineage>
</organism>
<dbReference type="EMBL" id="JBHSKD010000019">
    <property type="protein sequence ID" value="MFC5178101.1"/>
    <property type="molecule type" value="Genomic_DNA"/>
</dbReference>
<dbReference type="Proteomes" id="UP001596087">
    <property type="component" value="Unassembled WGS sequence"/>
</dbReference>
<comment type="caution">
    <text evidence="4">The sequence shown here is derived from an EMBL/GenBank/DDBJ whole genome shotgun (WGS) entry which is preliminary data.</text>
</comment>
<dbReference type="PROSITE" id="PS50110">
    <property type="entry name" value="RESPONSE_REGULATORY"/>
    <property type="match status" value="1"/>
</dbReference>
<dbReference type="RefSeq" id="WP_378591637.1">
    <property type="nucleotide sequence ID" value="NZ_JBHSKD010000019.1"/>
</dbReference>
<dbReference type="InterPro" id="IPR050595">
    <property type="entry name" value="Bact_response_regulator"/>
</dbReference>
<dbReference type="InterPro" id="IPR058245">
    <property type="entry name" value="NreC/VraR/RcsB-like_REC"/>
</dbReference>
<sequence>MVATAQPVRVVVVDDSPDIRDLLRLQLDADGFEVVGVAADGRTALEMCRREQPDVVTLDLAMPGIGGLEALPTLRHDCPHTKVVVYTAYDGFARLAQVRDAGAAAYITKGVSMRRLTEHLRRVFDSDAAEPVGPFPLRPPA</sequence>
<proteinExistence type="predicted"/>
<evidence type="ECO:0000259" key="3">
    <source>
        <dbReference type="PROSITE" id="PS50110"/>
    </source>
</evidence>
<protein>
    <submittedName>
        <fullName evidence="4">Response regulator transcription factor</fullName>
    </submittedName>
</protein>
<accession>A0ABW0BLB7</accession>
<name>A0ABW0BLB7_9ACTN</name>
<feature type="domain" description="Response regulatory" evidence="3">
    <location>
        <begin position="9"/>
        <end position="124"/>
    </location>
</feature>
<dbReference type="PANTHER" id="PTHR44591">
    <property type="entry name" value="STRESS RESPONSE REGULATOR PROTEIN 1"/>
    <property type="match status" value="1"/>
</dbReference>
<dbReference type="SMART" id="SM00448">
    <property type="entry name" value="REC"/>
    <property type="match status" value="1"/>
</dbReference>
<dbReference type="Pfam" id="PF00072">
    <property type="entry name" value="Response_reg"/>
    <property type="match status" value="1"/>
</dbReference>
<evidence type="ECO:0000313" key="4">
    <source>
        <dbReference type="EMBL" id="MFC5178101.1"/>
    </source>
</evidence>
<dbReference type="Gene3D" id="3.40.50.2300">
    <property type="match status" value="1"/>
</dbReference>
<keyword evidence="5" id="KW-1185">Reference proteome</keyword>
<feature type="modified residue" description="4-aspartylphosphate" evidence="2">
    <location>
        <position position="59"/>
    </location>
</feature>
<dbReference type="InterPro" id="IPR001789">
    <property type="entry name" value="Sig_transdc_resp-reg_receiver"/>
</dbReference>
<dbReference type="CDD" id="cd17535">
    <property type="entry name" value="REC_NarL-like"/>
    <property type="match status" value="1"/>
</dbReference>
<gene>
    <name evidence="4" type="ORF">ACFPGP_15570</name>
</gene>
<dbReference type="SUPFAM" id="SSF52172">
    <property type="entry name" value="CheY-like"/>
    <property type="match status" value="1"/>
</dbReference>
<evidence type="ECO:0000256" key="2">
    <source>
        <dbReference type="PROSITE-ProRule" id="PRU00169"/>
    </source>
</evidence>